<evidence type="ECO:0000313" key="2">
    <source>
        <dbReference type="EMBL" id="GGP00779.1"/>
    </source>
</evidence>
<reference evidence="2" key="1">
    <citation type="journal article" date="2014" name="Int. J. Syst. Evol. Microbiol.">
        <title>Complete genome sequence of Corynebacterium casei LMG S-19264T (=DSM 44701T), isolated from a smear-ripened cheese.</title>
        <authorList>
            <consortium name="US DOE Joint Genome Institute (JGI-PGF)"/>
            <person name="Walter F."/>
            <person name="Albersmeier A."/>
            <person name="Kalinowski J."/>
            <person name="Ruckert C."/>
        </authorList>
    </citation>
    <scope>NUCLEOTIDE SEQUENCE</scope>
    <source>
        <strain evidence="2">CGMCC 4.7430</strain>
    </source>
</reference>
<protein>
    <recommendedName>
        <fullName evidence="1">Putative restriction endonuclease domain-containing protein</fullName>
    </recommendedName>
</protein>
<name>A0A918A069_9ACTN</name>
<dbReference type="CDD" id="cd06260">
    <property type="entry name" value="DUF820-like"/>
    <property type="match status" value="1"/>
</dbReference>
<dbReference type="InterPro" id="IPR012296">
    <property type="entry name" value="Nuclease_put_TT1808"/>
</dbReference>
<accession>A0A918A069</accession>
<dbReference type="AlphaFoldDB" id="A0A918A069"/>
<dbReference type="Gene3D" id="3.90.1570.10">
    <property type="entry name" value="tt1808, chain A"/>
    <property type="match status" value="1"/>
</dbReference>
<dbReference type="SUPFAM" id="SSF52980">
    <property type="entry name" value="Restriction endonuclease-like"/>
    <property type="match status" value="1"/>
</dbReference>
<dbReference type="Pfam" id="PF05685">
    <property type="entry name" value="Uma2"/>
    <property type="match status" value="1"/>
</dbReference>
<dbReference type="PANTHER" id="PTHR35400">
    <property type="entry name" value="SLR1083 PROTEIN"/>
    <property type="match status" value="1"/>
</dbReference>
<proteinExistence type="predicted"/>
<dbReference type="Proteomes" id="UP000660745">
    <property type="component" value="Unassembled WGS sequence"/>
</dbReference>
<feature type="domain" description="Putative restriction endonuclease" evidence="1">
    <location>
        <begin position="16"/>
        <end position="165"/>
    </location>
</feature>
<dbReference type="EMBL" id="BMNK01000001">
    <property type="protein sequence ID" value="GGP00779.1"/>
    <property type="molecule type" value="Genomic_DNA"/>
</dbReference>
<organism evidence="2 3">
    <name type="scientific">Nonomuraea glycinis</name>
    <dbReference type="NCBI Taxonomy" id="2047744"/>
    <lineage>
        <taxon>Bacteria</taxon>
        <taxon>Bacillati</taxon>
        <taxon>Actinomycetota</taxon>
        <taxon>Actinomycetes</taxon>
        <taxon>Streptosporangiales</taxon>
        <taxon>Streptosporangiaceae</taxon>
        <taxon>Nonomuraea</taxon>
    </lineage>
</organism>
<dbReference type="InterPro" id="IPR011335">
    <property type="entry name" value="Restrct_endonuc-II-like"/>
</dbReference>
<dbReference type="InterPro" id="IPR008538">
    <property type="entry name" value="Uma2"/>
</dbReference>
<sequence length="181" mass="20204">MIRPVEERYRTVRELFPELRTEVFNGRIVVNDTGTWQHNTILAQVLFQLMPVVAERGWEIWPNITIFLGAEADRYVPDLTVVPQRPVMESDEAVRGDSTLLLVDVVAAGGAYDDHVVKPLGYAPAGVPLYLVIDPFQRLVKLYSEPGRDGYTRETVEPVGAPLTLPAPWDHPLDTGGLLCV</sequence>
<dbReference type="RefSeq" id="WP_189136555.1">
    <property type="nucleotide sequence ID" value="NZ_BMNK01000001.1"/>
</dbReference>
<comment type="caution">
    <text evidence="2">The sequence shown here is derived from an EMBL/GenBank/DDBJ whole genome shotgun (WGS) entry which is preliminary data.</text>
</comment>
<evidence type="ECO:0000313" key="3">
    <source>
        <dbReference type="Proteomes" id="UP000660745"/>
    </source>
</evidence>
<reference evidence="2" key="2">
    <citation type="submission" date="2020-09" db="EMBL/GenBank/DDBJ databases">
        <authorList>
            <person name="Sun Q."/>
            <person name="Zhou Y."/>
        </authorList>
    </citation>
    <scope>NUCLEOTIDE SEQUENCE</scope>
    <source>
        <strain evidence="2">CGMCC 4.7430</strain>
    </source>
</reference>
<dbReference type="PANTHER" id="PTHR35400:SF3">
    <property type="entry name" value="SLL1072 PROTEIN"/>
    <property type="match status" value="1"/>
</dbReference>
<evidence type="ECO:0000259" key="1">
    <source>
        <dbReference type="Pfam" id="PF05685"/>
    </source>
</evidence>
<gene>
    <name evidence="2" type="ORF">GCM10012278_02240</name>
</gene>
<keyword evidence="3" id="KW-1185">Reference proteome</keyword>